<dbReference type="CDD" id="cd19941">
    <property type="entry name" value="TIL"/>
    <property type="match status" value="1"/>
</dbReference>
<dbReference type="InterPro" id="IPR036084">
    <property type="entry name" value="Ser_inhib-like_sf"/>
</dbReference>
<dbReference type="AlphaFoldDB" id="A0A8J6EDD2"/>
<comment type="caution">
    <text evidence="2">The sequence shown here is derived from an EMBL/GenBank/DDBJ whole genome shotgun (WGS) entry which is preliminary data.</text>
</comment>
<evidence type="ECO:0000313" key="2">
    <source>
        <dbReference type="EMBL" id="KAG9467053.1"/>
    </source>
</evidence>
<dbReference type="Pfam" id="PF01826">
    <property type="entry name" value="TIL"/>
    <property type="match status" value="1"/>
</dbReference>
<protein>
    <recommendedName>
        <fullName evidence="1">TIL domain-containing protein</fullName>
    </recommendedName>
</protein>
<dbReference type="InterPro" id="IPR002919">
    <property type="entry name" value="TIL_dom"/>
</dbReference>
<dbReference type="SUPFAM" id="SSF57567">
    <property type="entry name" value="Serine protease inhibitors"/>
    <property type="match status" value="1"/>
</dbReference>
<reference evidence="2" key="1">
    <citation type="thesis" date="2020" institute="ProQuest LLC" country="789 East Eisenhower Parkway, Ann Arbor, MI, USA">
        <title>Comparative Genomics and Chromosome Evolution.</title>
        <authorList>
            <person name="Mudd A.B."/>
        </authorList>
    </citation>
    <scope>NUCLEOTIDE SEQUENCE</scope>
    <source>
        <strain evidence="2">HN-11 Male</strain>
        <tissue evidence="2">Kidney and liver</tissue>
    </source>
</reference>
<dbReference type="EMBL" id="WNTK01001649">
    <property type="protein sequence ID" value="KAG9467053.1"/>
    <property type="molecule type" value="Genomic_DNA"/>
</dbReference>
<evidence type="ECO:0000313" key="3">
    <source>
        <dbReference type="Proteomes" id="UP000770717"/>
    </source>
</evidence>
<dbReference type="Gene3D" id="2.10.25.10">
    <property type="entry name" value="Laminin"/>
    <property type="match status" value="1"/>
</dbReference>
<feature type="domain" description="TIL" evidence="1">
    <location>
        <begin position="21"/>
        <end position="76"/>
    </location>
</feature>
<organism evidence="2 3">
    <name type="scientific">Eleutherodactylus coqui</name>
    <name type="common">Puerto Rican coqui</name>
    <dbReference type="NCBI Taxonomy" id="57060"/>
    <lineage>
        <taxon>Eukaryota</taxon>
        <taxon>Metazoa</taxon>
        <taxon>Chordata</taxon>
        <taxon>Craniata</taxon>
        <taxon>Vertebrata</taxon>
        <taxon>Euteleostomi</taxon>
        <taxon>Amphibia</taxon>
        <taxon>Batrachia</taxon>
        <taxon>Anura</taxon>
        <taxon>Neobatrachia</taxon>
        <taxon>Hyloidea</taxon>
        <taxon>Eleutherodactylidae</taxon>
        <taxon>Eleutherodactylinae</taxon>
        <taxon>Eleutherodactylus</taxon>
        <taxon>Eleutherodactylus</taxon>
    </lineage>
</organism>
<dbReference type="Proteomes" id="UP000770717">
    <property type="component" value="Unassembled WGS sequence"/>
</dbReference>
<dbReference type="OrthoDB" id="6704526at2759"/>
<proteinExistence type="predicted"/>
<keyword evidence="3" id="KW-1185">Reference proteome</keyword>
<gene>
    <name evidence="2" type="ORF">GDO78_015696</name>
</gene>
<sequence length="77" mass="8491">MLMNILTETTACNEATPTESCLKNQTYTYCGTMCPKVCNVPQRDVCSKGYFIGCKCDDGYEFVNKSQLSCVLPADCP</sequence>
<evidence type="ECO:0000259" key="1">
    <source>
        <dbReference type="Pfam" id="PF01826"/>
    </source>
</evidence>
<name>A0A8J6EDD2_ELECQ</name>
<accession>A0A8J6EDD2</accession>